<feature type="coiled-coil region" evidence="1">
    <location>
        <begin position="239"/>
        <end position="425"/>
    </location>
</feature>
<dbReference type="InterPro" id="IPR056070">
    <property type="entry name" value="DUF7653"/>
</dbReference>
<reference evidence="4" key="1">
    <citation type="submission" date="2021-01" db="EMBL/GenBank/DDBJ databases">
        <authorList>
            <consortium name="Genoscope - CEA"/>
            <person name="William W."/>
        </authorList>
    </citation>
    <scope>NUCLEOTIDE SEQUENCE</scope>
</reference>
<organism evidence="4">
    <name type="scientific">Brassica napus</name>
    <name type="common">Rape</name>
    <dbReference type="NCBI Taxonomy" id="3708"/>
    <lineage>
        <taxon>Eukaryota</taxon>
        <taxon>Viridiplantae</taxon>
        <taxon>Streptophyta</taxon>
        <taxon>Embryophyta</taxon>
        <taxon>Tracheophyta</taxon>
        <taxon>Spermatophyta</taxon>
        <taxon>Magnoliopsida</taxon>
        <taxon>eudicotyledons</taxon>
        <taxon>Gunneridae</taxon>
        <taxon>Pentapetalae</taxon>
        <taxon>rosids</taxon>
        <taxon>malvids</taxon>
        <taxon>Brassicales</taxon>
        <taxon>Brassicaceae</taxon>
        <taxon>Brassiceae</taxon>
        <taxon>Brassica</taxon>
    </lineage>
</organism>
<accession>A0A816JBN4</accession>
<proteinExistence type="predicted"/>
<evidence type="ECO:0000259" key="3">
    <source>
        <dbReference type="Pfam" id="PF24670"/>
    </source>
</evidence>
<dbReference type="SMR" id="A0A816JBN4"/>
<gene>
    <name evidence="4" type="ORF">DARMORV10_C04P08480.1</name>
</gene>
<name>A0A816JBN4_BRANA</name>
<feature type="compositionally biased region" description="Basic and acidic residues" evidence="2">
    <location>
        <begin position="82"/>
        <end position="96"/>
    </location>
</feature>
<feature type="region of interest" description="Disordered" evidence="2">
    <location>
        <begin position="121"/>
        <end position="158"/>
    </location>
</feature>
<evidence type="ECO:0000256" key="2">
    <source>
        <dbReference type="SAM" id="MobiDB-lite"/>
    </source>
</evidence>
<dbReference type="Pfam" id="PF24670">
    <property type="entry name" value="DUF7653"/>
    <property type="match status" value="1"/>
</dbReference>
<feature type="coiled-coil region" evidence="1">
    <location>
        <begin position="690"/>
        <end position="766"/>
    </location>
</feature>
<feature type="region of interest" description="Disordered" evidence="2">
    <location>
        <begin position="1"/>
        <end position="105"/>
    </location>
</feature>
<feature type="compositionally biased region" description="Low complexity" evidence="2">
    <location>
        <begin position="130"/>
        <end position="140"/>
    </location>
</feature>
<feature type="domain" description="DUF7653" evidence="3">
    <location>
        <begin position="483"/>
        <end position="604"/>
    </location>
</feature>
<protein>
    <submittedName>
        <fullName evidence="4">(rape) hypothetical protein</fullName>
    </submittedName>
</protein>
<dbReference type="AlphaFoldDB" id="A0A816JBN4"/>
<dbReference type="EMBL" id="HG994368">
    <property type="protein sequence ID" value="CAF1809544.1"/>
    <property type="molecule type" value="Genomic_DNA"/>
</dbReference>
<feature type="compositionally biased region" description="Basic and acidic residues" evidence="2">
    <location>
        <begin position="17"/>
        <end position="27"/>
    </location>
</feature>
<feature type="compositionally biased region" description="Polar residues" evidence="2">
    <location>
        <begin position="57"/>
        <end position="81"/>
    </location>
</feature>
<dbReference type="PANTHER" id="PTHR47491:SF7">
    <property type="entry name" value="CAP-GLY DOMAIN LINKER"/>
    <property type="match status" value="1"/>
</dbReference>
<keyword evidence="1" id="KW-0175">Coiled coil</keyword>
<dbReference type="Proteomes" id="UP001295469">
    <property type="component" value="Chromosome C04"/>
</dbReference>
<evidence type="ECO:0000256" key="1">
    <source>
        <dbReference type="SAM" id="Coils"/>
    </source>
</evidence>
<dbReference type="PANTHER" id="PTHR47491">
    <property type="entry name" value="CAP-GLY DOMAIN LINKER"/>
    <property type="match status" value="1"/>
</dbReference>
<evidence type="ECO:0000313" key="4">
    <source>
        <dbReference type="EMBL" id="CAF1809544.1"/>
    </source>
</evidence>
<feature type="region of interest" description="Disordered" evidence="2">
    <location>
        <begin position="605"/>
        <end position="625"/>
    </location>
</feature>
<sequence length="802" mass="92919">MKKLFFFKSSSGNGNDKQNRRGKESEATPKGVAIKSQSGQALRRSHSFSSAAFLLDGTSSNDPTATRQRNHQSSRCFTPESQCKKPDQTHKYKVHDSSGTLSTCSSNVSSQVLDRFIDGEEHHHHHKQKSGSSLSNLSGSTIKAKKLPPRSQIHSPTVSDIVKERRHSDNNHINDASARSLARSVMERLSHTQGKSKALSYGSQDLDVFANLLPLAEHIKNGYYKDDHVEEEVFSHGKNTELEKKYKEAEKRVKMLSQELNEEKCDFEERVGLAFEVLSLLRSQIDERALAKEEIKRVKTDAELHIKRLEKEKSELEFGLEKEIDRRSIEWSSKLESFQTEEKRLRERVRELAEHNVSLQREVATFHEKETERMDMIREMDEKVNELSEREEQTRQESVYLMQNLSELQESYGEAREDLDCVRRMFEEKDKECKELNKSVTRLVRTCREQEKTIQGLRDGFSEKQPLEKFQTEQIRLAGVEYSLRKELESMKLEGETLRIENTCLRSRVKDQEEGEAMTTLKLDNEMKMRVCLLQDQGVSMLNESMQVCYKLLKFIKEKLSQDMRDGMSEQFLIECEMNVHGIRRGTEDLKRSLQTVTSLLLEKGNEIASNSESPARPSEPRNQSVEKLLRAELRAESLITNLLREKLYSKEQEIQQLHAEVATGVRGNEVLRREIQNVLDNLSVNTHQLKDLKLQMVKKDENVNRLETNLQEAAKQFASMKVNLPRVMEEREQMCKEVNECRKRNMELESEKDVLKKEVERLEEETLYKEGQITILKDTLGSKHFDLLSGTDFSYNDFLVQ</sequence>